<reference evidence="7 8" key="1">
    <citation type="submission" date="2019-03" db="EMBL/GenBank/DDBJ databases">
        <title>Sequencing the genomes of 1000 actinobacteria strains.</title>
        <authorList>
            <person name="Klenk H.-P."/>
        </authorList>
    </citation>
    <scope>NUCLEOTIDE SEQUENCE [LARGE SCALE GENOMIC DNA]</scope>
    <source>
        <strain evidence="7 8">DSM 18936</strain>
    </source>
</reference>
<dbReference type="OrthoDB" id="9786503at2"/>
<dbReference type="Pfam" id="PF07992">
    <property type="entry name" value="Pyr_redox_2"/>
    <property type="match status" value="1"/>
</dbReference>
<evidence type="ECO:0000256" key="2">
    <source>
        <dbReference type="ARBA" id="ARBA00023002"/>
    </source>
</evidence>
<protein>
    <submittedName>
        <fullName evidence="7">Thioredoxin reductase</fullName>
    </submittedName>
</protein>
<organism evidence="7 8">
    <name type="scientific">Ilumatobacter fluminis</name>
    <dbReference type="NCBI Taxonomy" id="467091"/>
    <lineage>
        <taxon>Bacteria</taxon>
        <taxon>Bacillati</taxon>
        <taxon>Actinomycetota</taxon>
        <taxon>Acidimicrobiia</taxon>
        <taxon>Acidimicrobiales</taxon>
        <taxon>Ilumatobacteraceae</taxon>
        <taxon>Ilumatobacter</taxon>
    </lineage>
</organism>
<dbReference type="SUPFAM" id="SSF53335">
    <property type="entry name" value="S-adenosyl-L-methionine-dependent methyltransferases"/>
    <property type="match status" value="1"/>
</dbReference>
<evidence type="ECO:0000256" key="4">
    <source>
        <dbReference type="SAM" id="MobiDB-lite"/>
    </source>
</evidence>
<dbReference type="InterPro" id="IPR023753">
    <property type="entry name" value="FAD/NAD-binding_dom"/>
</dbReference>
<dbReference type="EMBL" id="SOAU01000001">
    <property type="protein sequence ID" value="TDT15909.1"/>
    <property type="molecule type" value="Genomic_DNA"/>
</dbReference>
<evidence type="ECO:0000256" key="3">
    <source>
        <dbReference type="ARBA" id="ARBA00048132"/>
    </source>
</evidence>
<evidence type="ECO:0000259" key="5">
    <source>
        <dbReference type="Pfam" id="PF07992"/>
    </source>
</evidence>
<keyword evidence="8" id="KW-1185">Reference proteome</keyword>
<keyword evidence="2" id="KW-0560">Oxidoreductase</keyword>
<evidence type="ECO:0000259" key="6">
    <source>
        <dbReference type="Pfam" id="PF13649"/>
    </source>
</evidence>
<accession>A0A4R7HZD7</accession>
<dbReference type="InterPro" id="IPR050097">
    <property type="entry name" value="Ferredoxin-NADP_redctase_2"/>
</dbReference>
<keyword evidence="1" id="KW-0285">Flavoprotein</keyword>
<feature type="region of interest" description="Disordered" evidence="4">
    <location>
        <begin position="496"/>
        <end position="515"/>
    </location>
</feature>
<evidence type="ECO:0000313" key="8">
    <source>
        <dbReference type="Proteomes" id="UP000294558"/>
    </source>
</evidence>
<dbReference type="InterPro" id="IPR029063">
    <property type="entry name" value="SAM-dependent_MTases_sf"/>
</dbReference>
<evidence type="ECO:0000313" key="7">
    <source>
        <dbReference type="EMBL" id="TDT15909.1"/>
    </source>
</evidence>
<gene>
    <name evidence="7" type="ORF">BDK89_1490</name>
</gene>
<comment type="caution">
    <text evidence="7">The sequence shown here is derived from an EMBL/GenBank/DDBJ whole genome shotgun (WGS) entry which is preliminary data.</text>
</comment>
<dbReference type="CDD" id="cd02440">
    <property type="entry name" value="AdoMet_MTases"/>
    <property type="match status" value="1"/>
</dbReference>
<sequence>MSDSNGFQRWCDVAVIGGSAAGLAGALMLARSRRSVIVVDGGEPRNAPAAHMHGYLGYEGKSPSELVAAGREEVRSYGVEILEGQVDTVERDGDRFVARLADGVVRARKVLVATGATDELPAIDGLADHWGDQVIHCPYCHGWEVRDQRIVVVASNPMAAHQAGLFRQLSDDVTVVVHDPEAVGEQGLAALVDLSQHGVEVVAEPAMRVVASGGRMTGLELRSGQIVDADAVAVATFIRARADMLAPLGIEPVVHPSGIATSIEVGDMGATAVRGVYAAGNVANPMLQVLPAAAAGSMAGAVINAELVHDDLADAAASPNEWDLRYGSADQVWSGNPNGTLVVEVDAMEPGRVLDVGCGEGADSVWLAEQGWKVVALDVAAPALERASAAAASRGVSVETVCADLPSAGFEPGSFDLVSLFYPAIPRTPEGEAIEAMLDAVSPGGTLLVVGHSFDGHVHHGHTPAFDQRAYVQVDDIAARLDTATWTIVEHGVRNRPAGHNTHHHDDIVLRATKH</sequence>
<dbReference type="AlphaFoldDB" id="A0A4R7HZD7"/>
<dbReference type="Proteomes" id="UP000294558">
    <property type="component" value="Unassembled WGS sequence"/>
</dbReference>
<dbReference type="GO" id="GO:0004791">
    <property type="term" value="F:thioredoxin-disulfide reductase (NADPH) activity"/>
    <property type="evidence" value="ECO:0007669"/>
    <property type="project" value="UniProtKB-EC"/>
</dbReference>
<dbReference type="InterPro" id="IPR036188">
    <property type="entry name" value="FAD/NAD-bd_sf"/>
</dbReference>
<evidence type="ECO:0000256" key="1">
    <source>
        <dbReference type="ARBA" id="ARBA00022630"/>
    </source>
</evidence>
<comment type="catalytic activity">
    <reaction evidence="3">
        <text>[thioredoxin]-dithiol + NADP(+) = [thioredoxin]-disulfide + NADPH + H(+)</text>
        <dbReference type="Rhea" id="RHEA:20345"/>
        <dbReference type="Rhea" id="RHEA-COMP:10698"/>
        <dbReference type="Rhea" id="RHEA-COMP:10700"/>
        <dbReference type="ChEBI" id="CHEBI:15378"/>
        <dbReference type="ChEBI" id="CHEBI:29950"/>
        <dbReference type="ChEBI" id="CHEBI:50058"/>
        <dbReference type="ChEBI" id="CHEBI:57783"/>
        <dbReference type="ChEBI" id="CHEBI:58349"/>
        <dbReference type="EC" id="1.8.1.9"/>
    </reaction>
</comment>
<feature type="domain" description="Methyltransferase" evidence="6">
    <location>
        <begin position="353"/>
        <end position="445"/>
    </location>
</feature>
<name>A0A4R7HZD7_9ACTN</name>
<dbReference type="PRINTS" id="PR00368">
    <property type="entry name" value="FADPNR"/>
</dbReference>
<dbReference type="Gene3D" id="3.40.50.150">
    <property type="entry name" value="Vaccinia Virus protein VP39"/>
    <property type="match status" value="1"/>
</dbReference>
<feature type="domain" description="FAD/NAD(P)-binding" evidence="5">
    <location>
        <begin position="12"/>
        <end position="293"/>
    </location>
</feature>
<dbReference type="SUPFAM" id="SSF51905">
    <property type="entry name" value="FAD/NAD(P)-binding domain"/>
    <property type="match status" value="1"/>
</dbReference>
<dbReference type="Pfam" id="PF13649">
    <property type="entry name" value="Methyltransf_25"/>
    <property type="match status" value="1"/>
</dbReference>
<proteinExistence type="predicted"/>
<dbReference type="PANTHER" id="PTHR48105">
    <property type="entry name" value="THIOREDOXIN REDUCTASE 1-RELATED-RELATED"/>
    <property type="match status" value="1"/>
</dbReference>
<dbReference type="Gene3D" id="3.50.50.60">
    <property type="entry name" value="FAD/NAD(P)-binding domain"/>
    <property type="match status" value="2"/>
</dbReference>
<dbReference type="PRINTS" id="PR00469">
    <property type="entry name" value="PNDRDTASEII"/>
</dbReference>
<dbReference type="InterPro" id="IPR041698">
    <property type="entry name" value="Methyltransf_25"/>
</dbReference>
<dbReference type="RefSeq" id="WP_133868322.1">
    <property type="nucleotide sequence ID" value="NZ_SOAU01000001.1"/>
</dbReference>